<dbReference type="PRINTS" id="PR00411">
    <property type="entry name" value="PNDRDTASEI"/>
</dbReference>
<evidence type="ECO:0000256" key="8">
    <source>
        <dbReference type="ARBA" id="ARBA00023157"/>
    </source>
</evidence>
<evidence type="ECO:0000256" key="9">
    <source>
        <dbReference type="ARBA" id="ARBA00023284"/>
    </source>
</evidence>
<dbReference type="PRINTS" id="PR00368">
    <property type="entry name" value="FADPNR"/>
</dbReference>
<name>A0A163MDH1_9BACL</name>
<dbReference type="NCBIfam" id="TIGR01350">
    <property type="entry name" value="lipoamide_DH"/>
    <property type="match status" value="1"/>
</dbReference>
<evidence type="ECO:0000256" key="1">
    <source>
        <dbReference type="ARBA" id="ARBA00007532"/>
    </source>
</evidence>
<feature type="binding site" evidence="12">
    <location>
        <position position="207"/>
    </location>
    <ligand>
        <name>NAD(+)</name>
        <dbReference type="ChEBI" id="CHEBI:57540"/>
    </ligand>
</feature>
<evidence type="ECO:0000256" key="6">
    <source>
        <dbReference type="ARBA" id="ARBA00023002"/>
    </source>
</evidence>
<feature type="active site" description="Proton acceptor" evidence="11">
    <location>
        <position position="448"/>
    </location>
</feature>
<proteinExistence type="inferred from homology"/>
<dbReference type="PIRSF" id="PIRSF000350">
    <property type="entry name" value="Mercury_reductase_MerA"/>
    <property type="match status" value="1"/>
</dbReference>
<sequence>MRMDQANQHIELLVIGGGSGGYVAAIRAAQLGKKVLLVEKSELGGVCLNCGCVPSKALISAAHRHEHMHNSGIPGLTARDIEIDFSQIQQWKQKDVVDRLKSGIQSLMKKNKITVIKGEATFISEREVKVSNKQESSHYHFENCIVAVGSRPIELKSFPFGGRILSSTEALSLTEIPKRIIIIGGGYIGIELGQMYAKFGTEITVLEGSSTILPGFEKDITRIISKNLSSLGATVYTDAMAQSAEQTEKEVTVSFTVNNEERQATADYVLVTVGRRPNTDGELGLDKIGIQIGERGLVEVNESGQTSLPHIYAIGDIIPGPALAHKASYEGKIVAEAIAGLPSIFDYKVIPSVVFSDPEIASVGLSEFEAKEQGFDVLTGKFPLAANARALSLTSAEGFVKLVGDKKTGLVLGGQIIGTNASDLIPELALAIELGSTLEDIALTIHAHPTLGELTAEAAEVALGHPIHI</sequence>
<dbReference type="RefSeq" id="WP_036638854.1">
    <property type="nucleotide sequence ID" value="NZ_JBCMWP010000019.1"/>
</dbReference>
<comment type="catalytic activity">
    <reaction evidence="10 14">
        <text>N(6)-[(R)-dihydrolipoyl]-L-lysyl-[protein] + NAD(+) = N(6)-[(R)-lipoyl]-L-lysyl-[protein] + NADH + H(+)</text>
        <dbReference type="Rhea" id="RHEA:15045"/>
        <dbReference type="Rhea" id="RHEA-COMP:10474"/>
        <dbReference type="Rhea" id="RHEA-COMP:10475"/>
        <dbReference type="ChEBI" id="CHEBI:15378"/>
        <dbReference type="ChEBI" id="CHEBI:57540"/>
        <dbReference type="ChEBI" id="CHEBI:57945"/>
        <dbReference type="ChEBI" id="CHEBI:83099"/>
        <dbReference type="ChEBI" id="CHEBI:83100"/>
        <dbReference type="EC" id="1.8.1.4"/>
    </reaction>
</comment>
<dbReference type="EC" id="1.8.1.4" evidence="2 14"/>
<evidence type="ECO:0000256" key="2">
    <source>
        <dbReference type="ARBA" id="ARBA00012608"/>
    </source>
</evidence>
<dbReference type="Proteomes" id="UP000076796">
    <property type="component" value="Unassembled WGS sequence"/>
</dbReference>
<keyword evidence="7 12" id="KW-0520">NAD</keyword>
<keyword evidence="9 14" id="KW-0676">Redox-active center</keyword>
<dbReference type="PROSITE" id="PS00076">
    <property type="entry name" value="PYRIDINE_REDOX_1"/>
    <property type="match status" value="1"/>
</dbReference>
<evidence type="ECO:0000256" key="3">
    <source>
        <dbReference type="ARBA" id="ARBA00016961"/>
    </source>
</evidence>
<dbReference type="InterPro" id="IPR004099">
    <property type="entry name" value="Pyr_nucl-diS_OxRdtase_dimer"/>
</dbReference>
<feature type="binding site" evidence="12">
    <location>
        <position position="274"/>
    </location>
    <ligand>
        <name>NAD(+)</name>
        <dbReference type="ChEBI" id="CHEBI:57540"/>
    </ligand>
</feature>
<dbReference type="Gene3D" id="3.50.50.60">
    <property type="entry name" value="FAD/NAD(P)-binding domain"/>
    <property type="match status" value="2"/>
</dbReference>
<evidence type="ECO:0000256" key="10">
    <source>
        <dbReference type="ARBA" id="ARBA00049187"/>
    </source>
</evidence>
<dbReference type="AlphaFoldDB" id="A0A163MDH1"/>
<dbReference type="FunFam" id="3.30.390.30:FF:000001">
    <property type="entry name" value="Dihydrolipoyl dehydrogenase"/>
    <property type="match status" value="1"/>
</dbReference>
<dbReference type="InterPro" id="IPR016156">
    <property type="entry name" value="FAD/NAD-linked_Rdtase_dimer_sf"/>
</dbReference>
<evidence type="ECO:0000256" key="14">
    <source>
        <dbReference type="RuleBase" id="RU003692"/>
    </source>
</evidence>
<evidence type="ECO:0000256" key="12">
    <source>
        <dbReference type="PIRSR" id="PIRSR000350-3"/>
    </source>
</evidence>
<comment type="cofactor">
    <cofactor evidence="12 14">
        <name>FAD</name>
        <dbReference type="ChEBI" id="CHEBI:57692"/>
    </cofactor>
    <text evidence="12 14">Binds 1 FAD per subunit.</text>
</comment>
<dbReference type="GO" id="GO:0004148">
    <property type="term" value="F:dihydrolipoyl dehydrogenase (NADH) activity"/>
    <property type="evidence" value="ECO:0007669"/>
    <property type="project" value="UniProtKB-EC"/>
</dbReference>
<feature type="domain" description="Pyridine nucleotide-disulphide oxidoreductase dimerisation" evidence="15">
    <location>
        <begin position="350"/>
        <end position="458"/>
    </location>
</feature>
<keyword evidence="5 12" id="KW-0274">FAD</keyword>
<keyword evidence="12" id="KW-0547">Nucleotide-binding</keyword>
<evidence type="ECO:0000313" key="18">
    <source>
        <dbReference type="Proteomes" id="UP000076796"/>
    </source>
</evidence>
<reference evidence="17" key="1">
    <citation type="journal article" date="2016" name="Genome Announc.">
        <title>Draft genomes of two strains of Paenibacillus glucanolyticus with capability to degrade lignocellulose.</title>
        <authorList>
            <person name="Mathews S.L."/>
            <person name="Pawlak J."/>
            <person name="Grunden A.M."/>
        </authorList>
    </citation>
    <scope>NUCLEOTIDE SEQUENCE [LARGE SCALE GENOMIC DNA]</scope>
    <source>
        <strain evidence="17">SLM1</strain>
    </source>
</reference>
<comment type="miscellaneous">
    <text evidence="14">The active site is a redox-active disulfide bond.</text>
</comment>
<protein>
    <recommendedName>
        <fullName evidence="3 14">Dihydrolipoyl dehydrogenase</fullName>
        <ecNumber evidence="2 14">1.8.1.4</ecNumber>
    </recommendedName>
</protein>
<evidence type="ECO:0000256" key="5">
    <source>
        <dbReference type="ARBA" id="ARBA00022827"/>
    </source>
</evidence>
<feature type="binding site" evidence="12">
    <location>
        <begin position="184"/>
        <end position="191"/>
    </location>
    <ligand>
        <name>NAD(+)</name>
        <dbReference type="ChEBI" id="CHEBI:57540"/>
    </ligand>
</feature>
<dbReference type="EMBL" id="LWMH01000001">
    <property type="protein sequence ID" value="KZS48962.1"/>
    <property type="molecule type" value="Genomic_DNA"/>
</dbReference>
<comment type="similarity">
    <text evidence="1 14">Belongs to the class-I pyridine nucleotide-disulfide oxidoreductase family.</text>
</comment>
<dbReference type="InterPro" id="IPR023753">
    <property type="entry name" value="FAD/NAD-binding_dom"/>
</dbReference>
<comment type="caution">
    <text evidence="17">The sequence shown here is derived from an EMBL/GenBank/DDBJ whole genome shotgun (WGS) entry which is preliminary data.</text>
</comment>
<keyword evidence="18" id="KW-1185">Reference proteome</keyword>
<organism evidence="17 18">
    <name type="scientific">Paenibacillus glucanolyticus</name>
    <dbReference type="NCBI Taxonomy" id="59843"/>
    <lineage>
        <taxon>Bacteria</taxon>
        <taxon>Bacillati</taxon>
        <taxon>Bacillota</taxon>
        <taxon>Bacilli</taxon>
        <taxon>Bacillales</taxon>
        <taxon>Paenibacillaceae</taxon>
        <taxon>Paenibacillus</taxon>
    </lineage>
</organism>
<dbReference type="PANTHER" id="PTHR22912:SF160">
    <property type="entry name" value="DIHYDROLIPOYL DEHYDROGENASE"/>
    <property type="match status" value="1"/>
</dbReference>
<keyword evidence="6 14" id="KW-0560">Oxidoreductase</keyword>
<dbReference type="Gene3D" id="3.30.390.30">
    <property type="match status" value="1"/>
</dbReference>
<dbReference type="InterPro" id="IPR050151">
    <property type="entry name" value="Class-I_Pyr_Nuc-Dis_Oxidored"/>
</dbReference>
<dbReference type="SUPFAM" id="SSF55424">
    <property type="entry name" value="FAD/NAD-linked reductases, dimerisation (C-terminal) domain"/>
    <property type="match status" value="1"/>
</dbReference>
<dbReference type="GO" id="GO:0050660">
    <property type="term" value="F:flavin adenine dinucleotide binding"/>
    <property type="evidence" value="ECO:0007669"/>
    <property type="project" value="InterPro"/>
</dbReference>
<evidence type="ECO:0000256" key="4">
    <source>
        <dbReference type="ARBA" id="ARBA00022630"/>
    </source>
</evidence>
<dbReference type="InterPro" id="IPR036188">
    <property type="entry name" value="FAD/NAD-bd_sf"/>
</dbReference>
<evidence type="ECO:0000259" key="15">
    <source>
        <dbReference type="Pfam" id="PF02852"/>
    </source>
</evidence>
<dbReference type="InterPro" id="IPR006258">
    <property type="entry name" value="Lipoamide_DH"/>
</dbReference>
<dbReference type="InterPro" id="IPR012999">
    <property type="entry name" value="Pyr_OxRdtase_I_AS"/>
</dbReference>
<keyword evidence="8" id="KW-1015">Disulfide bond</keyword>
<gene>
    <name evidence="17" type="ORF">AWU65_02220</name>
</gene>
<feature type="disulfide bond" description="Redox-active" evidence="13">
    <location>
        <begin position="47"/>
        <end position="52"/>
    </location>
</feature>
<dbReference type="GO" id="GO:0006103">
    <property type="term" value="P:2-oxoglutarate metabolic process"/>
    <property type="evidence" value="ECO:0007669"/>
    <property type="project" value="TreeGrafter"/>
</dbReference>
<dbReference type="SUPFAM" id="SSF51905">
    <property type="entry name" value="FAD/NAD(P)-binding domain"/>
    <property type="match status" value="1"/>
</dbReference>
<dbReference type="InterPro" id="IPR001100">
    <property type="entry name" value="Pyr_nuc-diS_OxRdtase"/>
</dbReference>
<feature type="domain" description="FAD/NAD(P)-binding" evidence="16">
    <location>
        <begin position="12"/>
        <end position="331"/>
    </location>
</feature>
<feature type="binding site" evidence="12">
    <location>
        <position position="56"/>
    </location>
    <ligand>
        <name>FAD</name>
        <dbReference type="ChEBI" id="CHEBI:57692"/>
    </ligand>
</feature>
<evidence type="ECO:0000256" key="13">
    <source>
        <dbReference type="PIRSR" id="PIRSR000350-4"/>
    </source>
</evidence>
<evidence type="ECO:0000259" key="16">
    <source>
        <dbReference type="Pfam" id="PF07992"/>
    </source>
</evidence>
<dbReference type="Pfam" id="PF07992">
    <property type="entry name" value="Pyr_redox_2"/>
    <property type="match status" value="1"/>
</dbReference>
<keyword evidence="4 14" id="KW-0285">Flavoprotein</keyword>
<evidence type="ECO:0000313" key="17">
    <source>
        <dbReference type="EMBL" id="KZS48962.1"/>
    </source>
</evidence>
<dbReference type="Pfam" id="PF02852">
    <property type="entry name" value="Pyr_redox_dim"/>
    <property type="match status" value="1"/>
</dbReference>
<evidence type="ECO:0000256" key="11">
    <source>
        <dbReference type="PIRSR" id="PIRSR000350-2"/>
    </source>
</evidence>
<dbReference type="PANTHER" id="PTHR22912">
    <property type="entry name" value="DISULFIDE OXIDOREDUCTASE"/>
    <property type="match status" value="1"/>
</dbReference>
<feature type="binding site" evidence="12">
    <location>
        <position position="316"/>
    </location>
    <ligand>
        <name>FAD</name>
        <dbReference type="ChEBI" id="CHEBI:57692"/>
    </ligand>
</feature>
<accession>A0A163MDH1</accession>
<evidence type="ECO:0000256" key="7">
    <source>
        <dbReference type="ARBA" id="ARBA00023027"/>
    </source>
</evidence>